<dbReference type="AlphaFoldDB" id="A0A8X6MWS4"/>
<sequence>MQADVFRNITNMSIGKGIFPFFSFYFSSVISDEDDILFCQFIESGVRYGRSGHDHYRPDPDCHANAIGMMQSFPDYVPSPPRHPCQSHASP</sequence>
<evidence type="ECO:0000313" key="1">
    <source>
        <dbReference type="EMBL" id="GFS81727.1"/>
    </source>
</evidence>
<accession>A0A8X6MWS4</accession>
<organism evidence="1 2">
    <name type="scientific">Nephila pilipes</name>
    <name type="common">Giant wood spider</name>
    <name type="synonym">Nephila maculata</name>
    <dbReference type="NCBI Taxonomy" id="299642"/>
    <lineage>
        <taxon>Eukaryota</taxon>
        <taxon>Metazoa</taxon>
        <taxon>Ecdysozoa</taxon>
        <taxon>Arthropoda</taxon>
        <taxon>Chelicerata</taxon>
        <taxon>Arachnida</taxon>
        <taxon>Araneae</taxon>
        <taxon>Araneomorphae</taxon>
        <taxon>Entelegynae</taxon>
        <taxon>Araneoidea</taxon>
        <taxon>Nephilidae</taxon>
        <taxon>Nephila</taxon>
    </lineage>
</organism>
<dbReference type="EMBL" id="BMAW01051658">
    <property type="protein sequence ID" value="GFS81727.1"/>
    <property type="molecule type" value="Genomic_DNA"/>
</dbReference>
<reference evidence="1" key="1">
    <citation type="submission" date="2020-08" db="EMBL/GenBank/DDBJ databases">
        <title>Multicomponent nature underlies the extraordinary mechanical properties of spider dragline silk.</title>
        <authorList>
            <person name="Kono N."/>
            <person name="Nakamura H."/>
            <person name="Mori M."/>
            <person name="Yoshida Y."/>
            <person name="Ohtoshi R."/>
            <person name="Malay A.D."/>
            <person name="Moran D.A.P."/>
            <person name="Tomita M."/>
            <person name="Numata K."/>
            <person name="Arakawa K."/>
        </authorList>
    </citation>
    <scope>NUCLEOTIDE SEQUENCE</scope>
</reference>
<comment type="caution">
    <text evidence="1">The sequence shown here is derived from an EMBL/GenBank/DDBJ whole genome shotgun (WGS) entry which is preliminary data.</text>
</comment>
<protein>
    <submittedName>
        <fullName evidence="1">Uncharacterized protein</fullName>
    </submittedName>
</protein>
<gene>
    <name evidence="1" type="ORF">NPIL_341491</name>
</gene>
<proteinExistence type="predicted"/>
<keyword evidence="2" id="KW-1185">Reference proteome</keyword>
<name>A0A8X6MWS4_NEPPI</name>
<dbReference type="Proteomes" id="UP000887013">
    <property type="component" value="Unassembled WGS sequence"/>
</dbReference>
<evidence type="ECO:0000313" key="2">
    <source>
        <dbReference type="Proteomes" id="UP000887013"/>
    </source>
</evidence>